<dbReference type="RefSeq" id="WP_272195793.1">
    <property type="nucleotide sequence ID" value="NZ_JAQNSB010000017.1"/>
</dbReference>
<dbReference type="AlphaFoldDB" id="A0AAW6GBN7"/>
<evidence type="ECO:0000313" key="1">
    <source>
        <dbReference type="EMBL" id="MDC1855550.1"/>
    </source>
</evidence>
<organism evidence="1 2">
    <name type="scientific">Bacteroides uniformis</name>
    <dbReference type="NCBI Taxonomy" id="820"/>
    <lineage>
        <taxon>Bacteria</taxon>
        <taxon>Pseudomonadati</taxon>
        <taxon>Bacteroidota</taxon>
        <taxon>Bacteroidia</taxon>
        <taxon>Bacteroidales</taxon>
        <taxon>Bacteroidaceae</taxon>
        <taxon>Bacteroides</taxon>
    </lineage>
</organism>
<accession>A0AAW6GBN7</accession>
<gene>
    <name evidence="1" type="ORF">POZ22_12255</name>
</gene>
<sequence>MKKLQIYLMVGLCIVFALPKSIAAEWQWSVTIPSTTSAETEEHPQAFLWIPSDCRQVKAVVVGQHNMCEETLFENPAFRRKMQEAGIALVWITPILDFPWDVTNGCNDALLTALDDLAEVSGYTELRFAPIVPLGHSAMATFPWNFAAWNPERTLAVVSYHGDAPRTNLTGYGRANLEWGRSRNIDGIPGLMVEGEYEWWEARVNPALAFRMMYPESCISFLCDAGRGHFDVADRTAEYIGLFLKKAVEQRIPETADCSRPVALKKLHLRDGWLAERWRTGKDEPQGEVRTARLARQPRRSRPAPYSQYKGDKHDAFWYFDGEMAELTEAIYRQDHDLLPQYVSFMQAGEPVPYNPASHVTLSARFLPEADGVTFRLKAVYTDSLRSSLIKEHAVSIPRISRICGPVRQTDDTTFVLNFYRMGMNNKKRTASITLVASADGDRQYKECVQELSFSIPYPLTEGRRQHILFPGIENVSADAKSVPLRATSDCGLPVYYYVKEGPAEVEGNELVLKKIPPRSKFPLKVTVVAWQYGLSGKVQTAEPVERIFYIQR</sequence>
<dbReference type="EMBL" id="JAQNSB010000017">
    <property type="protein sequence ID" value="MDC1855550.1"/>
    <property type="molecule type" value="Genomic_DNA"/>
</dbReference>
<dbReference type="Proteomes" id="UP001214113">
    <property type="component" value="Unassembled WGS sequence"/>
</dbReference>
<comment type="caution">
    <text evidence="1">The sequence shown here is derived from an EMBL/GenBank/DDBJ whole genome shotgun (WGS) entry which is preliminary data.</text>
</comment>
<evidence type="ECO:0000313" key="2">
    <source>
        <dbReference type="Proteomes" id="UP001214113"/>
    </source>
</evidence>
<reference evidence="1" key="1">
    <citation type="submission" date="2022-10" db="EMBL/GenBank/DDBJ databases">
        <title>Human gut microbiome strain richness.</title>
        <authorList>
            <person name="Chen-Liaw A."/>
        </authorList>
    </citation>
    <scope>NUCLEOTIDE SEQUENCE</scope>
    <source>
        <strain evidence="1">BSD2780061687st1_G10_BSD2780061687b_171204</strain>
    </source>
</reference>
<name>A0AAW6GBN7_BACUN</name>
<proteinExistence type="predicted"/>
<protein>
    <submittedName>
        <fullName evidence="1">Uncharacterized protein</fullName>
    </submittedName>
</protein>